<dbReference type="InterPro" id="IPR025669">
    <property type="entry name" value="AAA_dom"/>
</dbReference>
<dbReference type="InterPro" id="IPR032807">
    <property type="entry name" value="GNVR"/>
</dbReference>
<feature type="domain" description="Polysaccharide chain length determinant N-terminal" evidence="17">
    <location>
        <begin position="40"/>
        <end position="127"/>
    </location>
</feature>
<dbReference type="InterPro" id="IPR050445">
    <property type="entry name" value="Bact_polysacc_biosynth/exp"/>
</dbReference>
<dbReference type="Pfam" id="PF02706">
    <property type="entry name" value="Wzz"/>
    <property type="match status" value="1"/>
</dbReference>
<comment type="similarity">
    <text evidence="3">Belongs to the etk/wzc family.</text>
</comment>
<keyword evidence="13 16" id="KW-0472">Membrane</keyword>
<reference evidence="20 21" key="1">
    <citation type="submission" date="2018-06" db="EMBL/GenBank/DDBJ databases">
        <title>Genomic Encyclopedia of Type Strains, Phase IV (KMG-IV): sequencing the most valuable type-strain genomes for metagenomic binning, comparative biology and taxonomic classification.</title>
        <authorList>
            <person name="Goeker M."/>
        </authorList>
    </citation>
    <scope>NUCLEOTIDE SEQUENCE [LARGE SCALE GENOMIC DNA]</scope>
    <source>
        <strain evidence="20 21">DSM 24032</strain>
    </source>
</reference>
<keyword evidence="7" id="KW-0808">Transferase</keyword>
<evidence type="ECO:0000256" key="13">
    <source>
        <dbReference type="ARBA" id="ARBA00023136"/>
    </source>
</evidence>
<evidence type="ECO:0000256" key="15">
    <source>
        <dbReference type="ARBA" id="ARBA00051245"/>
    </source>
</evidence>
<evidence type="ECO:0000256" key="12">
    <source>
        <dbReference type="ARBA" id="ARBA00022989"/>
    </source>
</evidence>
<dbReference type="InterPro" id="IPR003856">
    <property type="entry name" value="LPS_length_determ_N"/>
</dbReference>
<dbReference type="EMBL" id="QNRT01000004">
    <property type="protein sequence ID" value="RBP49161.1"/>
    <property type="molecule type" value="Genomic_DNA"/>
</dbReference>
<name>A0A395JJC8_9GAMM</name>
<keyword evidence="14" id="KW-0829">Tyrosine-protein kinase</keyword>
<dbReference type="SUPFAM" id="SSF52540">
    <property type="entry name" value="P-loop containing nucleoside triphosphate hydrolases"/>
    <property type="match status" value="1"/>
</dbReference>
<comment type="catalytic activity">
    <reaction evidence="15">
        <text>L-tyrosyl-[protein] + ATP = O-phospho-L-tyrosyl-[protein] + ADP + H(+)</text>
        <dbReference type="Rhea" id="RHEA:10596"/>
        <dbReference type="Rhea" id="RHEA-COMP:10136"/>
        <dbReference type="Rhea" id="RHEA-COMP:20101"/>
        <dbReference type="ChEBI" id="CHEBI:15378"/>
        <dbReference type="ChEBI" id="CHEBI:30616"/>
        <dbReference type="ChEBI" id="CHEBI:46858"/>
        <dbReference type="ChEBI" id="CHEBI:61978"/>
        <dbReference type="ChEBI" id="CHEBI:456216"/>
        <dbReference type="EC" id="2.7.10.2"/>
    </reaction>
</comment>
<comment type="subcellular location">
    <subcellularLocation>
        <location evidence="1">Cell inner membrane</location>
        <topology evidence="1">Multi-pass membrane protein</topology>
    </subcellularLocation>
</comment>
<dbReference type="CDD" id="cd05387">
    <property type="entry name" value="BY-kinase"/>
    <property type="match status" value="1"/>
</dbReference>
<sequence>MSSNLNSNVSANLSAEDTVKEFFGGGAGAATTSDSDALSVSLANLWQTIHENRWGIILFMIAGCLAGVFKAVSETPVYQARLTMAVEPSSSRGGQSNVFDPFAYRFYETQYELLKSRSVAERVVDQLQLVERESVQSLLLSPSIFRSLTREFTRLTGISLVDEPKVPQTKIDLTAKEKEQKRRWLTGIIQSGVSVSGGEKTNLVQVSFRSINPDFAAEIANELVSAYIDLGLDSQLSRSQQTTQWLSQRIDGLKVSLDQAQSNLQRFLVEENLLDSSRSAQITTSELQTLNAEYNGARAKLDELAKRYGARHPKITEARAEMLAAKQRLDSKSRSISSSREKQVELARLERDVQVNQELYEAFLAKFKEADISASGSQVASARIVDRALPPSGPIYPQKNRIIVMWTLGGLMFGIMLAFLRQQLDSTFKTGRMLEEKLGLPLFGILQSLGKDTKAVERHYLDNKRSVFSESINHIRTGITYSNVDNPPHVMVVTSSVQSEGKTTLASNLALSYAQQGKTLLIDADLRRPRIKHIIETDTPYGLVDYVAGMVELSDCIRQDKDEKNLFILNSGTTPPNPLELLASDRFRQILQDLRGRFEHIIIDTAPVLPASDAVVLGRLSDALLMVVQSDKTTFHMARDAVKRLNASRVPVAGLILTQANIKKAHSSYYGGYYGYGAYAYVEDSAAKES</sequence>
<keyword evidence="11" id="KW-0067">ATP-binding</keyword>
<dbReference type="InterPro" id="IPR005702">
    <property type="entry name" value="Wzc-like_C"/>
</dbReference>
<evidence type="ECO:0000256" key="11">
    <source>
        <dbReference type="ARBA" id="ARBA00022840"/>
    </source>
</evidence>
<evidence type="ECO:0000313" key="20">
    <source>
        <dbReference type="EMBL" id="RBP49161.1"/>
    </source>
</evidence>
<evidence type="ECO:0000256" key="14">
    <source>
        <dbReference type="ARBA" id="ARBA00023137"/>
    </source>
</evidence>
<protein>
    <recommendedName>
        <fullName evidence="4">non-specific protein-tyrosine kinase</fullName>
        <ecNumber evidence="4">2.7.10.2</ecNumber>
    </recommendedName>
</protein>
<dbReference type="FunCoup" id="A0A395JJC8">
    <property type="interactions" value="352"/>
</dbReference>
<feature type="transmembrane region" description="Helical" evidence="16">
    <location>
        <begin position="54"/>
        <end position="72"/>
    </location>
</feature>
<evidence type="ECO:0000256" key="10">
    <source>
        <dbReference type="ARBA" id="ARBA00022777"/>
    </source>
</evidence>
<gene>
    <name evidence="20" type="ORF">DFR28_10487</name>
</gene>
<dbReference type="GO" id="GO:0005886">
    <property type="term" value="C:plasma membrane"/>
    <property type="evidence" value="ECO:0007669"/>
    <property type="project" value="UniProtKB-SubCell"/>
</dbReference>
<feature type="transmembrane region" description="Helical" evidence="16">
    <location>
        <begin position="402"/>
        <end position="420"/>
    </location>
</feature>
<comment type="caution">
    <text evidence="20">The sequence shown here is derived from an EMBL/GenBank/DDBJ whole genome shotgun (WGS) entry which is preliminary data.</text>
</comment>
<evidence type="ECO:0000256" key="2">
    <source>
        <dbReference type="ARBA" id="ARBA00007316"/>
    </source>
</evidence>
<dbReference type="EC" id="2.7.10.2" evidence="4"/>
<comment type="similarity">
    <text evidence="2">Belongs to the CpsD/CapB family.</text>
</comment>
<keyword evidence="6" id="KW-0997">Cell inner membrane</keyword>
<accession>A0A395JJC8</accession>
<feature type="domain" description="AAA" evidence="18">
    <location>
        <begin position="501"/>
        <end position="633"/>
    </location>
</feature>
<keyword evidence="21" id="KW-1185">Reference proteome</keyword>
<dbReference type="InterPro" id="IPR027417">
    <property type="entry name" value="P-loop_NTPase"/>
</dbReference>
<dbReference type="GO" id="GO:0004715">
    <property type="term" value="F:non-membrane spanning protein tyrosine kinase activity"/>
    <property type="evidence" value="ECO:0007669"/>
    <property type="project" value="UniProtKB-EC"/>
</dbReference>
<evidence type="ECO:0000256" key="8">
    <source>
        <dbReference type="ARBA" id="ARBA00022692"/>
    </source>
</evidence>
<dbReference type="GO" id="GO:0005524">
    <property type="term" value="F:ATP binding"/>
    <property type="evidence" value="ECO:0007669"/>
    <property type="project" value="UniProtKB-KW"/>
</dbReference>
<dbReference type="AlphaFoldDB" id="A0A395JJC8"/>
<dbReference type="Proteomes" id="UP000253083">
    <property type="component" value="Unassembled WGS sequence"/>
</dbReference>
<feature type="domain" description="Tyrosine-protein kinase G-rich" evidence="19">
    <location>
        <begin position="343"/>
        <end position="422"/>
    </location>
</feature>
<evidence type="ECO:0000256" key="16">
    <source>
        <dbReference type="SAM" id="Phobius"/>
    </source>
</evidence>
<keyword evidence="10" id="KW-0418">Kinase</keyword>
<keyword evidence="9" id="KW-0547">Nucleotide-binding</keyword>
<dbReference type="Pfam" id="PF13614">
    <property type="entry name" value="AAA_31"/>
    <property type="match status" value="1"/>
</dbReference>
<keyword evidence="12 16" id="KW-1133">Transmembrane helix</keyword>
<dbReference type="PANTHER" id="PTHR32309">
    <property type="entry name" value="TYROSINE-PROTEIN KINASE"/>
    <property type="match status" value="1"/>
</dbReference>
<evidence type="ECO:0000259" key="18">
    <source>
        <dbReference type="Pfam" id="PF13614"/>
    </source>
</evidence>
<evidence type="ECO:0000256" key="7">
    <source>
        <dbReference type="ARBA" id="ARBA00022679"/>
    </source>
</evidence>
<dbReference type="Pfam" id="PF13807">
    <property type="entry name" value="GNVR"/>
    <property type="match status" value="1"/>
</dbReference>
<evidence type="ECO:0000259" key="17">
    <source>
        <dbReference type="Pfam" id="PF02706"/>
    </source>
</evidence>
<dbReference type="InParanoid" id="A0A395JJC8"/>
<evidence type="ECO:0000256" key="1">
    <source>
        <dbReference type="ARBA" id="ARBA00004429"/>
    </source>
</evidence>
<proteinExistence type="inferred from homology"/>
<evidence type="ECO:0000313" key="21">
    <source>
        <dbReference type="Proteomes" id="UP000253083"/>
    </source>
</evidence>
<keyword evidence="8 16" id="KW-0812">Transmembrane</keyword>
<evidence type="ECO:0000259" key="19">
    <source>
        <dbReference type="Pfam" id="PF13807"/>
    </source>
</evidence>
<evidence type="ECO:0000256" key="5">
    <source>
        <dbReference type="ARBA" id="ARBA00022475"/>
    </source>
</evidence>
<evidence type="ECO:0000256" key="4">
    <source>
        <dbReference type="ARBA" id="ARBA00011903"/>
    </source>
</evidence>
<dbReference type="OrthoDB" id="9775724at2"/>
<dbReference type="Gene3D" id="3.40.50.300">
    <property type="entry name" value="P-loop containing nucleotide triphosphate hydrolases"/>
    <property type="match status" value="1"/>
</dbReference>
<dbReference type="PANTHER" id="PTHR32309:SF13">
    <property type="entry name" value="FERRIC ENTEROBACTIN TRANSPORT PROTEIN FEPE"/>
    <property type="match status" value="1"/>
</dbReference>
<evidence type="ECO:0000256" key="9">
    <source>
        <dbReference type="ARBA" id="ARBA00022741"/>
    </source>
</evidence>
<keyword evidence="5" id="KW-1003">Cell membrane</keyword>
<dbReference type="NCBIfam" id="TIGR01007">
    <property type="entry name" value="eps_fam"/>
    <property type="match status" value="1"/>
</dbReference>
<evidence type="ECO:0000256" key="3">
    <source>
        <dbReference type="ARBA" id="ARBA00008883"/>
    </source>
</evidence>
<evidence type="ECO:0000256" key="6">
    <source>
        <dbReference type="ARBA" id="ARBA00022519"/>
    </source>
</evidence>
<organism evidence="20 21">
    <name type="scientific">Arenicella xantha</name>
    <dbReference type="NCBI Taxonomy" id="644221"/>
    <lineage>
        <taxon>Bacteria</taxon>
        <taxon>Pseudomonadati</taxon>
        <taxon>Pseudomonadota</taxon>
        <taxon>Gammaproteobacteria</taxon>
        <taxon>Arenicellales</taxon>
        <taxon>Arenicellaceae</taxon>
        <taxon>Arenicella</taxon>
    </lineage>
</organism>